<evidence type="ECO:0000313" key="8">
    <source>
        <dbReference type="Proteomes" id="UP000243519"/>
    </source>
</evidence>
<evidence type="ECO:0000256" key="4">
    <source>
        <dbReference type="ARBA" id="ARBA00022989"/>
    </source>
</evidence>
<evidence type="ECO:0000256" key="3">
    <source>
        <dbReference type="ARBA" id="ARBA00022692"/>
    </source>
</evidence>
<dbReference type="PANTHER" id="PTHR19432">
    <property type="entry name" value="SUGAR TRANSPORTER"/>
    <property type="match status" value="1"/>
</dbReference>
<dbReference type="OrthoDB" id="28755at2759"/>
<sequence length="403" mass="44236">MMAAGHLAGNAIGVIETPRILGPYLRDTQFKQIMAIASALLLFSTLITAYAVRERVLITARGGISQFTAANILSHLLQTLISLPPRIKAICWTQFWAWVGWYPFLFYCSVWIGEISLYQEASKSDIPRSQDVLTHFRRLGSFALVLFASILLPLVCSTESLKSTFSPTITFTIRRYFKRIHLSYPDLGTAWMISHIVFAGTMVLSPLTGSAGFATFLVALYGIPWAIACWAPFTFIGEEVNRLCVPVTSRDPTVTMITSATYSRRHGSYRSSPRDHGPSDVELDDGVLMLNHGDGSDSEDQGGEVPNANISTGELAGLYLEILNIYTTLPQLFSMLVSWVIFRAFEPSLAVPLVTQAVSVKDQFVNTIGVNSGSPNASGLPLFIGAISALLAAESTRRLKRTR</sequence>
<comment type="caution">
    <text evidence="7">The sequence shown here is derived from an EMBL/GenBank/DDBJ whole genome shotgun (WGS) entry which is preliminary data.</text>
</comment>
<keyword evidence="3 6" id="KW-0812">Transmembrane</keyword>
<proteinExistence type="predicted"/>
<evidence type="ECO:0000256" key="2">
    <source>
        <dbReference type="ARBA" id="ARBA00022448"/>
    </source>
</evidence>
<feature type="transmembrane region" description="Helical" evidence="6">
    <location>
        <begin position="182"/>
        <end position="205"/>
    </location>
</feature>
<evidence type="ECO:0000256" key="5">
    <source>
        <dbReference type="ARBA" id="ARBA00023136"/>
    </source>
</evidence>
<feature type="transmembrane region" description="Helical" evidence="6">
    <location>
        <begin position="211"/>
        <end position="233"/>
    </location>
</feature>
<feature type="transmembrane region" description="Helical" evidence="6">
    <location>
        <begin position="33"/>
        <end position="52"/>
    </location>
</feature>
<protein>
    <submittedName>
        <fullName evidence="7">Uncharacterized protein</fullName>
    </submittedName>
</protein>
<feature type="transmembrane region" description="Helical" evidence="6">
    <location>
        <begin position="95"/>
        <end position="119"/>
    </location>
</feature>
<dbReference type="PANTHER" id="PTHR19432:SF76">
    <property type="entry name" value="TRANSPORTER, PUTATIVE (EUROFUNG)-RELATED"/>
    <property type="match status" value="1"/>
</dbReference>
<keyword evidence="8" id="KW-1185">Reference proteome</keyword>
<evidence type="ECO:0000256" key="1">
    <source>
        <dbReference type="ARBA" id="ARBA00004141"/>
    </source>
</evidence>
<name>A0A178FEN2_TRIVO</name>
<dbReference type="AlphaFoldDB" id="A0A178FEN2"/>
<evidence type="ECO:0000313" key="7">
    <source>
        <dbReference type="EMBL" id="OAL70881.1"/>
    </source>
</evidence>
<evidence type="ECO:0000256" key="6">
    <source>
        <dbReference type="SAM" id="Phobius"/>
    </source>
</evidence>
<accession>A0A178FEN2</accession>
<organism evidence="7 8">
    <name type="scientific">Trichophyton violaceum</name>
    <dbReference type="NCBI Taxonomy" id="34388"/>
    <lineage>
        <taxon>Eukaryota</taxon>
        <taxon>Fungi</taxon>
        <taxon>Dikarya</taxon>
        <taxon>Ascomycota</taxon>
        <taxon>Pezizomycotina</taxon>
        <taxon>Eurotiomycetes</taxon>
        <taxon>Eurotiomycetidae</taxon>
        <taxon>Onygenales</taxon>
        <taxon>Arthrodermataceae</taxon>
        <taxon>Trichophyton</taxon>
    </lineage>
</organism>
<feature type="transmembrane region" description="Helical" evidence="6">
    <location>
        <begin position="139"/>
        <end position="161"/>
    </location>
</feature>
<reference evidence="7 8" key="1">
    <citation type="submission" date="2016-05" db="EMBL/GenBank/DDBJ databases">
        <title>Genome sequencing of Trichophyton violaceum CMCC(F)T3l isolated from hair.</title>
        <authorList>
            <person name="Zhan P."/>
            <person name="Tao Y."/>
            <person name="Liu W."/>
        </authorList>
    </citation>
    <scope>NUCLEOTIDE SEQUENCE [LARGE SCALE GENOMIC DNA]</scope>
    <source>
        <strain evidence="8">CMCC(F)T3l</strain>
    </source>
</reference>
<dbReference type="GO" id="GO:0008506">
    <property type="term" value="F:sucrose:proton symporter activity"/>
    <property type="evidence" value="ECO:0007669"/>
    <property type="project" value="TreeGrafter"/>
</dbReference>
<keyword evidence="4 6" id="KW-1133">Transmembrane helix</keyword>
<dbReference type="EMBL" id="LHPN01000008">
    <property type="protein sequence ID" value="OAL70881.1"/>
    <property type="molecule type" value="Genomic_DNA"/>
</dbReference>
<dbReference type="GO" id="GO:0005886">
    <property type="term" value="C:plasma membrane"/>
    <property type="evidence" value="ECO:0007669"/>
    <property type="project" value="TreeGrafter"/>
</dbReference>
<dbReference type="Proteomes" id="UP000243519">
    <property type="component" value="Unassembled WGS sequence"/>
</dbReference>
<comment type="subcellular location">
    <subcellularLocation>
        <location evidence="1">Membrane</location>
        <topology evidence="1">Multi-pass membrane protein</topology>
    </subcellularLocation>
</comment>
<keyword evidence="5 6" id="KW-0472">Membrane</keyword>
<gene>
    <name evidence="7" type="ORF">A7D00_5211</name>
</gene>
<keyword evidence="2" id="KW-0813">Transport</keyword>